<comment type="pathway">
    <text evidence="2">Carbohydrate biosynthesis; dTDP-L-rhamnose biosynthesis.</text>
</comment>
<dbReference type="InterPro" id="IPR029903">
    <property type="entry name" value="RmlD-like-bd"/>
</dbReference>
<dbReference type="InterPro" id="IPR036291">
    <property type="entry name" value="NAD(P)-bd_dom_sf"/>
</dbReference>
<dbReference type="UniPathway" id="UPA00124"/>
<accession>A0A2M6WCA9</accession>
<dbReference type="Gene3D" id="3.40.50.720">
    <property type="entry name" value="NAD(P)-binding Rossmann-like Domain"/>
    <property type="match status" value="1"/>
</dbReference>
<proteinExistence type="inferred from homology"/>
<dbReference type="SUPFAM" id="SSF51735">
    <property type="entry name" value="NAD(P)-binding Rossmann-fold domains"/>
    <property type="match status" value="1"/>
</dbReference>
<keyword evidence="2" id="KW-0560">Oxidoreductase</keyword>
<dbReference type="CDD" id="cd05254">
    <property type="entry name" value="dTDP_HR_like_SDR_e"/>
    <property type="match status" value="1"/>
</dbReference>
<dbReference type="EC" id="1.1.1.133" evidence="2"/>
<reference evidence="5" key="1">
    <citation type="submission" date="2017-09" db="EMBL/GenBank/DDBJ databases">
        <title>Depth-based differentiation of microbial function through sediment-hosted aquifers and enrichment of novel symbionts in the deep terrestrial subsurface.</title>
        <authorList>
            <person name="Probst A.J."/>
            <person name="Ladd B."/>
            <person name="Jarett J.K."/>
            <person name="Geller-Mcgrath D.E."/>
            <person name="Sieber C.M.K."/>
            <person name="Emerson J.B."/>
            <person name="Anantharaman K."/>
            <person name="Thomas B.C."/>
            <person name="Malmstrom R."/>
            <person name="Stieglmeier M."/>
            <person name="Klingl A."/>
            <person name="Woyke T."/>
            <person name="Ryan C.M."/>
            <person name="Banfield J.F."/>
        </authorList>
    </citation>
    <scope>NUCLEOTIDE SEQUENCE [LARGE SCALE GENOMIC DNA]</scope>
</reference>
<gene>
    <name evidence="4" type="primary">rfbD</name>
    <name evidence="4" type="ORF">COU22_02435</name>
</gene>
<dbReference type="AlphaFoldDB" id="A0A2M6WCA9"/>
<name>A0A2M6WCA9_9BACT</name>
<evidence type="ECO:0000313" key="4">
    <source>
        <dbReference type="EMBL" id="PIT90394.1"/>
    </source>
</evidence>
<organism evidence="4 5">
    <name type="scientific">Candidatus Komeilibacteria bacterium CG10_big_fil_rev_8_21_14_0_10_41_13</name>
    <dbReference type="NCBI Taxonomy" id="1974476"/>
    <lineage>
        <taxon>Bacteria</taxon>
        <taxon>Candidatus Komeiliibacteriota</taxon>
    </lineage>
</organism>
<keyword evidence="2" id="KW-0521">NADP</keyword>
<evidence type="ECO:0000313" key="5">
    <source>
        <dbReference type="Proteomes" id="UP000230543"/>
    </source>
</evidence>
<protein>
    <recommendedName>
        <fullName evidence="2">dTDP-4-dehydrorhamnose reductase</fullName>
        <ecNumber evidence="2">1.1.1.133</ecNumber>
    </recommendedName>
</protein>
<dbReference type="Proteomes" id="UP000230543">
    <property type="component" value="Unassembled WGS sequence"/>
</dbReference>
<dbReference type="GO" id="GO:0008831">
    <property type="term" value="F:dTDP-4-dehydrorhamnose reductase activity"/>
    <property type="evidence" value="ECO:0007669"/>
    <property type="project" value="UniProtKB-EC"/>
</dbReference>
<dbReference type="PANTHER" id="PTHR10491:SF4">
    <property type="entry name" value="METHIONINE ADENOSYLTRANSFERASE 2 SUBUNIT BETA"/>
    <property type="match status" value="1"/>
</dbReference>
<dbReference type="GO" id="GO:0005829">
    <property type="term" value="C:cytosol"/>
    <property type="evidence" value="ECO:0007669"/>
    <property type="project" value="TreeGrafter"/>
</dbReference>
<evidence type="ECO:0000256" key="2">
    <source>
        <dbReference type="RuleBase" id="RU364082"/>
    </source>
</evidence>
<comment type="function">
    <text evidence="2">Catalyzes the reduction of dTDP-6-deoxy-L-lyxo-4-hexulose to yield dTDP-L-rhamnose.</text>
</comment>
<dbReference type="Gene3D" id="3.90.25.10">
    <property type="entry name" value="UDP-galactose 4-epimerase, domain 1"/>
    <property type="match status" value="1"/>
</dbReference>
<comment type="similarity">
    <text evidence="1 2">Belongs to the dTDP-4-dehydrorhamnose reductase family.</text>
</comment>
<dbReference type="NCBIfam" id="TIGR01214">
    <property type="entry name" value="rmlD"/>
    <property type="match status" value="1"/>
</dbReference>
<dbReference type="PANTHER" id="PTHR10491">
    <property type="entry name" value="DTDP-4-DEHYDRORHAMNOSE REDUCTASE"/>
    <property type="match status" value="1"/>
</dbReference>
<dbReference type="EMBL" id="PFBO01000087">
    <property type="protein sequence ID" value="PIT90394.1"/>
    <property type="molecule type" value="Genomic_DNA"/>
</dbReference>
<dbReference type="InterPro" id="IPR005913">
    <property type="entry name" value="dTDP_dehydrorham_reduct"/>
</dbReference>
<feature type="domain" description="RmlD-like substrate binding" evidence="3">
    <location>
        <begin position="57"/>
        <end position="330"/>
    </location>
</feature>
<dbReference type="GO" id="GO:0019305">
    <property type="term" value="P:dTDP-rhamnose biosynthetic process"/>
    <property type="evidence" value="ECO:0007669"/>
    <property type="project" value="UniProtKB-UniPathway"/>
</dbReference>
<sequence>MLLIGPRLKSWAGSPNLTLNAALRKQSDGIGRISGGGKRSNPASIWTIIRSSTKNSMKILILGANGMLGYALKNELASRNDLTLGDKQEFDLTRPDYLRQKIEELDLEVVINAAGYTNVDGCETETQLCHQVNGQAVGDLAKICRELDLILVHYSTDYVFDGQNQKGYKEDDPLNPINAYGKSKALGEKLLQENCQKYYLIRTSFLYGDNGLNFVEKIIELSKIQDPLRVVNDQVSCPTYAKDLATATMEILEAKKPFGIYHVTNSGCCSKYEFALKIKEFLQFESEIETASSEEFPQPADRPSCSKLLNTKLDDLRPWDQALKDYLSKITI</sequence>
<dbReference type="Pfam" id="PF04321">
    <property type="entry name" value="RmlD_sub_bind"/>
    <property type="match status" value="1"/>
</dbReference>
<comment type="caution">
    <text evidence="4">The sequence shown here is derived from an EMBL/GenBank/DDBJ whole genome shotgun (WGS) entry which is preliminary data.</text>
</comment>
<evidence type="ECO:0000256" key="1">
    <source>
        <dbReference type="ARBA" id="ARBA00010944"/>
    </source>
</evidence>
<evidence type="ECO:0000259" key="3">
    <source>
        <dbReference type="Pfam" id="PF04321"/>
    </source>
</evidence>